<keyword evidence="4" id="KW-1185">Reference proteome</keyword>
<reference evidence="3 4" key="1">
    <citation type="submission" date="2018-11" db="EMBL/GenBank/DDBJ databases">
        <authorList>
            <consortium name="Pathogen Informatics"/>
        </authorList>
    </citation>
    <scope>NUCLEOTIDE SEQUENCE [LARGE SCALE GENOMIC DNA]</scope>
</reference>
<dbReference type="AlphaFoldDB" id="A0A3P6S441"/>
<feature type="transmembrane region" description="Helical" evidence="2">
    <location>
        <begin position="94"/>
        <end position="112"/>
    </location>
</feature>
<dbReference type="Gene3D" id="1.20.1070.10">
    <property type="entry name" value="Rhodopsin 7-helix transmembrane proteins"/>
    <property type="match status" value="1"/>
</dbReference>
<dbReference type="OrthoDB" id="5957871at2759"/>
<dbReference type="EMBL" id="UYRV01021220">
    <property type="protein sequence ID" value="VDK69036.1"/>
    <property type="molecule type" value="Genomic_DNA"/>
</dbReference>
<keyword evidence="2" id="KW-1133">Transmembrane helix</keyword>
<keyword evidence="2" id="KW-0472">Membrane</keyword>
<evidence type="ECO:0000313" key="3">
    <source>
        <dbReference type="EMBL" id="VDK69036.1"/>
    </source>
</evidence>
<proteinExistence type="predicted"/>
<protein>
    <recommendedName>
        <fullName evidence="5">G-protein coupled receptors family 1 profile domain-containing protein</fullName>
    </recommendedName>
</protein>
<sequence length="114" mass="12901">MFLIQSTAITNYTGRASEPTQTTLCRRDSNAVFDQSPSNLKRCVSCERRGDTPLPRTASRKLRREKSERLVNRKPKFKSPPKPKAISAAKERRGVKVLGIILGCFTVCWTPFFV</sequence>
<name>A0A3P6S441_CYLGO</name>
<keyword evidence="2" id="KW-0812">Transmembrane</keyword>
<feature type="compositionally biased region" description="Basic residues" evidence="1">
    <location>
        <begin position="72"/>
        <end position="81"/>
    </location>
</feature>
<feature type="region of interest" description="Disordered" evidence="1">
    <location>
        <begin position="51"/>
        <end position="88"/>
    </location>
</feature>
<evidence type="ECO:0008006" key="5">
    <source>
        <dbReference type="Google" id="ProtNLM"/>
    </source>
</evidence>
<evidence type="ECO:0000256" key="1">
    <source>
        <dbReference type="SAM" id="MobiDB-lite"/>
    </source>
</evidence>
<evidence type="ECO:0000256" key="2">
    <source>
        <dbReference type="SAM" id="Phobius"/>
    </source>
</evidence>
<gene>
    <name evidence="3" type="ORF">CGOC_LOCUS6478</name>
</gene>
<evidence type="ECO:0000313" key="4">
    <source>
        <dbReference type="Proteomes" id="UP000271889"/>
    </source>
</evidence>
<dbReference type="Proteomes" id="UP000271889">
    <property type="component" value="Unassembled WGS sequence"/>
</dbReference>
<accession>A0A3P6S441</accession>
<organism evidence="3 4">
    <name type="scientific">Cylicostephanus goldi</name>
    <name type="common">Nematode worm</name>
    <dbReference type="NCBI Taxonomy" id="71465"/>
    <lineage>
        <taxon>Eukaryota</taxon>
        <taxon>Metazoa</taxon>
        <taxon>Ecdysozoa</taxon>
        <taxon>Nematoda</taxon>
        <taxon>Chromadorea</taxon>
        <taxon>Rhabditida</taxon>
        <taxon>Rhabditina</taxon>
        <taxon>Rhabditomorpha</taxon>
        <taxon>Strongyloidea</taxon>
        <taxon>Strongylidae</taxon>
        <taxon>Cylicostephanus</taxon>
    </lineage>
</organism>